<protein>
    <submittedName>
        <fullName evidence="1">26586_t:CDS:1</fullName>
    </submittedName>
</protein>
<organism evidence="1 2">
    <name type="scientific">Racocetra persica</name>
    <dbReference type="NCBI Taxonomy" id="160502"/>
    <lineage>
        <taxon>Eukaryota</taxon>
        <taxon>Fungi</taxon>
        <taxon>Fungi incertae sedis</taxon>
        <taxon>Mucoromycota</taxon>
        <taxon>Glomeromycotina</taxon>
        <taxon>Glomeromycetes</taxon>
        <taxon>Diversisporales</taxon>
        <taxon>Gigasporaceae</taxon>
        <taxon>Racocetra</taxon>
    </lineage>
</organism>
<gene>
    <name evidence="1" type="ORF">RPERSI_LOCUS16620</name>
</gene>
<name>A0ACA9R195_9GLOM</name>
<proteinExistence type="predicted"/>
<dbReference type="EMBL" id="CAJVQC010041392">
    <property type="protein sequence ID" value="CAG8772858.1"/>
    <property type="molecule type" value="Genomic_DNA"/>
</dbReference>
<dbReference type="Proteomes" id="UP000789920">
    <property type="component" value="Unassembled WGS sequence"/>
</dbReference>
<comment type="caution">
    <text evidence="1">The sequence shown here is derived from an EMBL/GenBank/DDBJ whole genome shotgun (WGS) entry which is preliminary data.</text>
</comment>
<sequence length="73" mass="8539">KYQAISEGENENNNIEKHQAISEEENQNNDPDNETLNNKAINIQLSQNIQNLPHIVRKGQLFKYHYMSSIEKE</sequence>
<keyword evidence="2" id="KW-1185">Reference proteome</keyword>
<feature type="non-terminal residue" evidence="1">
    <location>
        <position position="1"/>
    </location>
</feature>
<accession>A0ACA9R195</accession>
<evidence type="ECO:0000313" key="2">
    <source>
        <dbReference type="Proteomes" id="UP000789920"/>
    </source>
</evidence>
<evidence type="ECO:0000313" key="1">
    <source>
        <dbReference type="EMBL" id="CAG8772858.1"/>
    </source>
</evidence>
<reference evidence="1" key="1">
    <citation type="submission" date="2021-06" db="EMBL/GenBank/DDBJ databases">
        <authorList>
            <person name="Kallberg Y."/>
            <person name="Tangrot J."/>
            <person name="Rosling A."/>
        </authorList>
    </citation>
    <scope>NUCLEOTIDE SEQUENCE</scope>
    <source>
        <strain evidence="1">MA461A</strain>
    </source>
</reference>